<reference evidence="2 3" key="1">
    <citation type="submission" date="2018-06" db="EMBL/GenBank/DDBJ databases">
        <authorList>
            <consortium name="Pathogen Informatics"/>
            <person name="Doyle S."/>
        </authorList>
    </citation>
    <scope>NUCLEOTIDE SEQUENCE [LARGE SCALE GENOMIC DNA]</scope>
    <source>
        <strain evidence="2 3">NCTC10289</strain>
    </source>
</reference>
<evidence type="ECO:0000256" key="1">
    <source>
        <dbReference type="SAM" id="Phobius"/>
    </source>
</evidence>
<sequence>MTTTNRPPRTTLDSRRVAYWQDIAAKRTRLAWATGILGGLIGFVLHAFISMPPVWM</sequence>
<keyword evidence="1" id="KW-0812">Transmembrane</keyword>
<evidence type="ECO:0000313" key="3">
    <source>
        <dbReference type="Proteomes" id="UP000254287"/>
    </source>
</evidence>
<feature type="transmembrane region" description="Helical" evidence="1">
    <location>
        <begin position="30"/>
        <end position="49"/>
    </location>
</feature>
<dbReference type="RefSeq" id="WP_181815348.1">
    <property type="nucleotide sequence ID" value="NZ_CP069533.1"/>
</dbReference>
<evidence type="ECO:0000313" key="2">
    <source>
        <dbReference type="EMBL" id="STC76346.1"/>
    </source>
</evidence>
<keyword evidence="1" id="KW-1133">Transmembrane helix</keyword>
<dbReference type="EMBL" id="UFXP01000001">
    <property type="protein sequence ID" value="STC76346.1"/>
    <property type="molecule type" value="Genomic_DNA"/>
</dbReference>
<gene>
    <name evidence="2" type="ORF">NCTC10289_00941</name>
</gene>
<proteinExistence type="predicted"/>
<keyword evidence="1" id="KW-0472">Membrane</keyword>
<dbReference type="AlphaFoldDB" id="A0A376CWE6"/>
<name>A0A376CWE6_9CORY</name>
<accession>A0A376CWE6</accession>
<protein>
    <submittedName>
        <fullName evidence="2">Uncharacterized protein</fullName>
    </submittedName>
</protein>
<organism evidence="2 3">
    <name type="scientific">Corynebacterium minutissimum</name>
    <dbReference type="NCBI Taxonomy" id="38301"/>
    <lineage>
        <taxon>Bacteria</taxon>
        <taxon>Bacillati</taxon>
        <taxon>Actinomycetota</taxon>
        <taxon>Actinomycetes</taxon>
        <taxon>Mycobacteriales</taxon>
        <taxon>Corynebacteriaceae</taxon>
        <taxon>Corynebacterium</taxon>
    </lineage>
</organism>
<dbReference type="Proteomes" id="UP000254287">
    <property type="component" value="Unassembled WGS sequence"/>
</dbReference>